<dbReference type="EMBL" id="CP015217">
    <property type="protein sequence ID" value="AOP34071.1"/>
    <property type="molecule type" value="Genomic_DNA"/>
</dbReference>
<reference evidence="2 3" key="1">
    <citation type="submission" date="2016-04" db="EMBL/GenBank/DDBJ databases">
        <title>Complete genome seqeunce of Leptospira alstonii serovar Room22.</title>
        <authorList>
            <person name="Nally J.E."/>
            <person name="Bayles D.O."/>
            <person name="Hurley D."/>
            <person name="Fanning S."/>
            <person name="McMahon B.J."/>
            <person name="Arent Z."/>
        </authorList>
    </citation>
    <scope>NUCLEOTIDE SEQUENCE [LARGE SCALE GENOMIC DNA]</scope>
    <source>
        <strain evidence="2 3">GWTS #1</strain>
    </source>
</reference>
<keyword evidence="1" id="KW-0472">Membrane</keyword>
<keyword evidence="1" id="KW-1133">Transmembrane helix</keyword>
<proteinExistence type="predicted"/>
<keyword evidence="1" id="KW-0812">Transmembrane</keyword>
<protein>
    <submittedName>
        <fullName evidence="2">Uncharacterized protein</fullName>
    </submittedName>
</protein>
<evidence type="ECO:0000313" key="2">
    <source>
        <dbReference type="EMBL" id="AOP34071.1"/>
    </source>
</evidence>
<accession>A0A1D7UX15</accession>
<evidence type="ECO:0000313" key="3">
    <source>
        <dbReference type="Proteomes" id="UP000094197"/>
    </source>
</evidence>
<dbReference type="AlphaFoldDB" id="A0A1D7UX15"/>
<feature type="transmembrane region" description="Helical" evidence="1">
    <location>
        <begin position="20"/>
        <end position="41"/>
    </location>
</feature>
<name>A0A1D7UX15_9LEPT</name>
<dbReference type="KEGG" id="laj:A0128_09580"/>
<evidence type="ECO:0000256" key="1">
    <source>
        <dbReference type="SAM" id="Phobius"/>
    </source>
</evidence>
<dbReference type="Proteomes" id="UP000094197">
    <property type="component" value="Chromosome 1"/>
</dbReference>
<gene>
    <name evidence="2" type="ORF">A0128_09580</name>
</gene>
<organism evidence="2 3">
    <name type="scientific">Leptospira tipperaryensis</name>
    <dbReference type="NCBI Taxonomy" id="2564040"/>
    <lineage>
        <taxon>Bacteria</taxon>
        <taxon>Pseudomonadati</taxon>
        <taxon>Spirochaetota</taxon>
        <taxon>Spirochaetia</taxon>
        <taxon>Leptospirales</taxon>
        <taxon>Leptospiraceae</taxon>
        <taxon>Leptospira</taxon>
    </lineage>
</organism>
<sequence length="59" mass="6528">MIITNIGIIKIIPESTEAAIIVLFEAIFSFITIIFVLSDFLSLKESLGRRRGAVTKDSD</sequence>
<keyword evidence="3" id="KW-1185">Reference proteome</keyword>